<gene>
    <name evidence="6" type="ORF">ACFQJ7_13025</name>
</gene>
<dbReference type="Pfam" id="PF00155">
    <property type="entry name" value="Aminotran_1_2"/>
    <property type="match status" value="1"/>
</dbReference>
<dbReference type="Gene3D" id="3.40.640.10">
    <property type="entry name" value="Type I PLP-dependent aspartate aminotransferase-like (Major domain)"/>
    <property type="match status" value="1"/>
</dbReference>
<dbReference type="AlphaFoldDB" id="A0ABD5XBL1"/>
<protein>
    <submittedName>
        <fullName evidence="6">PLP-dependent aminotransferase family protein</fullName>
    </submittedName>
</protein>
<keyword evidence="2 6" id="KW-0032">Aminotransferase</keyword>
<dbReference type="Proteomes" id="UP001596414">
    <property type="component" value="Unassembled WGS sequence"/>
</dbReference>
<sequence length="383" mass="42125">MDHSAYGSWRNIATDDAVSLSFGFPDPDLFPEDKLHTSLKTVLADEGDDALQYGGGDYQESLTSFLKEQERERGIDFETHELLVTNGATDAIDTVCRAFLEPGDTLIVEKPTFMGVLGVFRNFGVNIVGVPVDDDGMDVEALADLLETRQTAGQESPKLLYTIPDFHNPTGTTLSRERRERLLELATEYEFGILEDGAYSDLWLDEQAPPPIATLDTSERVIRVGSFAKTVAPGIRMGWLTAPSKIRTAARSVASGGTNTLIEGVLGKYCEAGYFDDLLPEIRETYRAKRDHMLAELDRQMPADVTWTDPTGGFFIWVELPEGIDSQSMLEPAAETGVTYLPGPLFYPDDGGSNSLRLSFTYVKQDEITAGIKALAESIETAR</sequence>
<dbReference type="EMBL" id="JBHSZQ010000047">
    <property type="protein sequence ID" value="MFC7126934.1"/>
    <property type="molecule type" value="Genomic_DNA"/>
</dbReference>
<comment type="caution">
    <text evidence="6">The sequence shown here is derived from an EMBL/GenBank/DDBJ whole genome shotgun (WGS) entry which is preliminary data.</text>
</comment>
<keyword evidence="4" id="KW-0663">Pyridoxal phosphate</keyword>
<dbReference type="Gene3D" id="3.90.1150.10">
    <property type="entry name" value="Aspartate Aminotransferase, domain 1"/>
    <property type="match status" value="1"/>
</dbReference>
<name>A0ABD5XBL1_9EURY</name>
<feature type="domain" description="Aminotransferase class I/classII large" evidence="5">
    <location>
        <begin position="46"/>
        <end position="375"/>
    </location>
</feature>
<evidence type="ECO:0000256" key="3">
    <source>
        <dbReference type="ARBA" id="ARBA00022679"/>
    </source>
</evidence>
<dbReference type="SUPFAM" id="SSF53383">
    <property type="entry name" value="PLP-dependent transferases"/>
    <property type="match status" value="1"/>
</dbReference>
<dbReference type="PANTHER" id="PTHR42790">
    <property type="entry name" value="AMINOTRANSFERASE"/>
    <property type="match status" value="1"/>
</dbReference>
<dbReference type="RefSeq" id="WP_267637221.1">
    <property type="nucleotide sequence ID" value="NZ_JAODIY010000009.1"/>
</dbReference>
<keyword evidence="3" id="KW-0808">Transferase</keyword>
<comment type="cofactor">
    <cofactor evidence="1">
        <name>pyridoxal 5'-phosphate</name>
        <dbReference type="ChEBI" id="CHEBI:597326"/>
    </cofactor>
</comment>
<evidence type="ECO:0000256" key="2">
    <source>
        <dbReference type="ARBA" id="ARBA00022576"/>
    </source>
</evidence>
<dbReference type="InterPro" id="IPR050859">
    <property type="entry name" value="Class-I_PLP-dep_aminotransf"/>
</dbReference>
<dbReference type="InterPro" id="IPR015424">
    <property type="entry name" value="PyrdxlP-dep_Trfase"/>
</dbReference>
<dbReference type="GO" id="GO:0008483">
    <property type="term" value="F:transaminase activity"/>
    <property type="evidence" value="ECO:0007669"/>
    <property type="project" value="UniProtKB-KW"/>
</dbReference>
<dbReference type="InterPro" id="IPR015421">
    <property type="entry name" value="PyrdxlP-dep_Trfase_major"/>
</dbReference>
<dbReference type="CDD" id="cd00609">
    <property type="entry name" value="AAT_like"/>
    <property type="match status" value="1"/>
</dbReference>
<reference evidence="6 7" key="1">
    <citation type="journal article" date="2014" name="Int. J. Syst. Evol. Microbiol.">
        <title>Complete genome sequence of Corynebacterium casei LMG S-19264T (=DSM 44701T), isolated from a smear-ripened cheese.</title>
        <authorList>
            <consortium name="US DOE Joint Genome Institute (JGI-PGF)"/>
            <person name="Walter F."/>
            <person name="Albersmeier A."/>
            <person name="Kalinowski J."/>
            <person name="Ruckert C."/>
        </authorList>
    </citation>
    <scope>NUCLEOTIDE SEQUENCE [LARGE SCALE GENOMIC DNA]</scope>
    <source>
        <strain evidence="6 7">CGMCC 4.7215</strain>
    </source>
</reference>
<organism evidence="6 7">
    <name type="scientific">Halovenus rubra</name>
    <dbReference type="NCBI Taxonomy" id="869890"/>
    <lineage>
        <taxon>Archaea</taxon>
        <taxon>Methanobacteriati</taxon>
        <taxon>Methanobacteriota</taxon>
        <taxon>Stenosarchaea group</taxon>
        <taxon>Halobacteria</taxon>
        <taxon>Halobacteriales</taxon>
        <taxon>Haloarculaceae</taxon>
        <taxon>Halovenus</taxon>
    </lineage>
</organism>
<evidence type="ECO:0000313" key="6">
    <source>
        <dbReference type="EMBL" id="MFC7126934.1"/>
    </source>
</evidence>
<evidence type="ECO:0000256" key="4">
    <source>
        <dbReference type="ARBA" id="ARBA00022898"/>
    </source>
</evidence>
<dbReference type="InterPro" id="IPR015422">
    <property type="entry name" value="PyrdxlP-dep_Trfase_small"/>
</dbReference>
<accession>A0ABD5XBL1</accession>
<evidence type="ECO:0000313" key="7">
    <source>
        <dbReference type="Proteomes" id="UP001596414"/>
    </source>
</evidence>
<evidence type="ECO:0000259" key="5">
    <source>
        <dbReference type="Pfam" id="PF00155"/>
    </source>
</evidence>
<dbReference type="InterPro" id="IPR004839">
    <property type="entry name" value="Aminotransferase_I/II_large"/>
</dbReference>
<proteinExistence type="predicted"/>
<dbReference type="PANTHER" id="PTHR42790:SF19">
    <property type="entry name" value="KYNURENINE_ALPHA-AMINOADIPATE AMINOTRANSFERASE, MITOCHONDRIAL"/>
    <property type="match status" value="1"/>
</dbReference>
<evidence type="ECO:0000256" key="1">
    <source>
        <dbReference type="ARBA" id="ARBA00001933"/>
    </source>
</evidence>